<dbReference type="Pfam" id="PF05193">
    <property type="entry name" value="Peptidase_M16_C"/>
    <property type="match status" value="1"/>
</dbReference>
<keyword evidence="3" id="KW-0645">Protease</keyword>
<dbReference type="InterPro" id="IPR050361">
    <property type="entry name" value="MPP/UQCRC_Complex"/>
</dbReference>
<comment type="cofactor">
    <cofactor evidence="1">
        <name>Zn(2+)</name>
        <dbReference type="ChEBI" id="CHEBI:29105"/>
    </cofactor>
</comment>
<dbReference type="PROSITE" id="PS00143">
    <property type="entry name" value="INSULINASE"/>
    <property type="match status" value="1"/>
</dbReference>
<dbReference type="Proteomes" id="UP000441523">
    <property type="component" value="Unassembled WGS sequence"/>
</dbReference>
<evidence type="ECO:0000256" key="4">
    <source>
        <dbReference type="RuleBase" id="RU004447"/>
    </source>
</evidence>
<dbReference type="Pfam" id="PF00675">
    <property type="entry name" value="Peptidase_M16"/>
    <property type="match status" value="1"/>
</dbReference>
<evidence type="ECO:0000313" key="7">
    <source>
        <dbReference type="EMBL" id="KAB1073067.1"/>
    </source>
</evidence>
<name>A0A6N6MS47_9HYPH</name>
<dbReference type="GO" id="GO:0046872">
    <property type="term" value="F:metal ion binding"/>
    <property type="evidence" value="ECO:0007669"/>
    <property type="project" value="InterPro"/>
</dbReference>
<evidence type="ECO:0000256" key="3">
    <source>
        <dbReference type="ARBA" id="ARBA00023049"/>
    </source>
</evidence>
<evidence type="ECO:0000259" key="5">
    <source>
        <dbReference type="Pfam" id="PF00675"/>
    </source>
</evidence>
<dbReference type="Gene3D" id="3.30.830.10">
    <property type="entry name" value="Metalloenzyme, LuxS/M16 peptidase-like"/>
    <property type="match status" value="2"/>
</dbReference>
<comment type="similarity">
    <text evidence="2 4">Belongs to the peptidase M16 family.</text>
</comment>
<dbReference type="InterPro" id="IPR007863">
    <property type="entry name" value="Peptidase_M16_C"/>
</dbReference>
<dbReference type="FunFam" id="3.30.830.10:FF:000008">
    <property type="entry name" value="Mitochondrial-processing peptidase subunit beta"/>
    <property type="match status" value="1"/>
</dbReference>
<dbReference type="RefSeq" id="WP_150964257.1">
    <property type="nucleotide sequence ID" value="NZ_VZZJ01000010.1"/>
</dbReference>
<organism evidence="7 8">
    <name type="scientific">Methylobacterium planeticum</name>
    <dbReference type="NCBI Taxonomy" id="2615211"/>
    <lineage>
        <taxon>Bacteria</taxon>
        <taxon>Pseudomonadati</taxon>
        <taxon>Pseudomonadota</taxon>
        <taxon>Alphaproteobacteria</taxon>
        <taxon>Hyphomicrobiales</taxon>
        <taxon>Methylobacteriaceae</taxon>
        <taxon>Methylobacterium</taxon>
    </lineage>
</organism>
<reference evidence="7 8" key="1">
    <citation type="submission" date="2019-09" db="EMBL/GenBank/DDBJ databases">
        <title>YIM 132548 draft genome.</title>
        <authorList>
            <person name="Jiang L."/>
        </authorList>
    </citation>
    <scope>NUCLEOTIDE SEQUENCE [LARGE SCALE GENOMIC DNA]</scope>
    <source>
        <strain evidence="7 8">YIM 132548</strain>
    </source>
</reference>
<dbReference type="AlphaFoldDB" id="A0A6N6MS47"/>
<feature type="domain" description="Peptidase M16 N-terminal" evidence="5">
    <location>
        <begin position="25"/>
        <end position="170"/>
    </location>
</feature>
<gene>
    <name evidence="7" type="ORF">F6X51_13925</name>
</gene>
<keyword evidence="8" id="KW-1185">Reference proteome</keyword>
<comment type="caution">
    <text evidence="7">The sequence shown here is derived from an EMBL/GenBank/DDBJ whole genome shotgun (WGS) entry which is preliminary data.</text>
</comment>
<dbReference type="PANTHER" id="PTHR11851">
    <property type="entry name" value="METALLOPROTEASE"/>
    <property type="match status" value="1"/>
</dbReference>
<dbReference type="InterPro" id="IPR001431">
    <property type="entry name" value="Pept_M16_Zn_BS"/>
</dbReference>
<evidence type="ECO:0000313" key="8">
    <source>
        <dbReference type="Proteomes" id="UP000441523"/>
    </source>
</evidence>
<dbReference type="GO" id="GO:0006508">
    <property type="term" value="P:proteolysis"/>
    <property type="evidence" value="ECO:0007669"/>
    <property type="project" value="InterPro"/>
</dbReference>
<proteinExistence type="inferred from homology"/>
<evidence type="ECO:0000259" key="6">
    <source>
        <dbReference type="Pfam" id="PF05193"/>
    </source>
</evidence>
<feature type="domain" description="Peptidase M16 C-terminal" evidence="6">
    <location>
        <begin position="178"/>
        <end position="349"/>
    </location>
</feature>
<dbReference type="PANTHER" id="PTHR11851:SF49">
    <property type="entry name" value="MITOCHONDRIAL-PROCESSING PEPTIDASE SUBUNIT ALPHA"/>
    <property type="match status" value="1"/>
</dbReference>
<sequence length="431" mass="45787">MNRHFDTHGASPDLRITRLENGLTVATEAMPGVATATLGVYVGAGSRHERADESGLSHLIEHMAFKGTATRSARRIAEDIENVGGEINAATSVESTSYTARVLGEDAGIALDVIGDILTRSTFDAGELAREKGVILQEYAAVEDTPDDVVYDAFTEAAFPEQPIGRPILGRPETIQSFDRAGIEAYIAREYTPDRMVLAAAGAVEHEAIVAAAERHFGGIRPAAAPAAVPGAYGGGERRLQRKLEQANLVIGLPGLSFRDDGYYALHIFAQVLGGGLTSRLWHEVRETRGLAYEIQAFHWPFSDCGLFGIGAGTSGTDLPELVDVTLAATVKAVEDVDTVEIARAKAQLKVALLSALETPGGRIERNARQLMAWGRVIPSAEVIAKVDAVTVEDVRAAGRTLLTGAPTLAAIGPIRKLPSLDRIAAQLRAA</sequence>
<dbReference type="InterPro" id="IPR011765">
    <property type="entry name" value="Pept_M16_N"/>
</dbReference>
<dbReference type="InterPro" id="IPR011249">
    <property type="entry name" value="Metalloenz_LuxS/M16"/>
</dbReference>
<keyword evidence="3" id="KW-0378">Hydrolase</keyword>
<evidence type="ECO:0000256" key="2">
    <source>
        <dbReference type="ARBA" id="ARBA00007261"/>
    </source>
</evidence>
<accession>A0A6N6MS47</accession>
<evidence type="ECO:0000256" key="1">
    <source>
        <dbReference type="ARBA" id="ARBA00001947"/>
    </source>
</evidence>
<dbReference type="GO" id="GO:0004222">
    <property type="term" value="F:metalloendopeptidase activity"/>
    <property type="evidence" value="ECO:0007669"/>
    <property type="project" value="InterPro"/>
</dbReference>
<dbReference type="SUPFAM" id="SSF63411">
    <property type="entry name" value="LuxS/MPP-like metallohydrolase"/>
    <property type="match status" value="2"/>
</dbReference>
<protein>
    <submittedName>
        <fullName evidence="7">Insulinase family protein</fullName>
    </submittedName>
</protein>
<dbReference type="EMBL" id="VZZJ01000010">
    <property type="protein sequence ID" value="KAB1073067.1"/>
    <property type="molecule type" value="Genomic_DNA"/>
</dbReference>
<keyword evidence="3" id="KW-0482">Metalloprotease</keyword>